<evidence type="ECO:0000256" key="6">
    <source>
        <dbReference type="ARBA" id="ARBA00023136"/>
    </source>
</evidence>
<dbReference type="RefSeq" id="WP_314011890.1">
    <property type="nucleotide sequence ID" value="NZ_JAVTTP010000001.1"/>
</dbReference>
<keyword evidence="4 8" id="KW-0812">Transmembrane</keyword>
<dbReference type="Gene3D" id="2.40.170.20">
    <property type="entry name" value="TonB-dependent receptor, beta-barrel domain"/>
    <property type="match status" value="1"/>
</dbReference>
<feature type="compositionally biased region" description="Polar residues" evidence="10">
    <location>
        <begin position="192"/>
        <end position="213"/>
    </location>
</feature>
<sequence length="1031" mass="112703">MKQIVFFLFVLFGIYTGLGQTITGTITDEGGAPLPGVSIVVVGQNRGATSDFDGNYSITAAEGTVLRFSYLGMESKEVPVGSDATINVSLREDTQQLSEVVVTALGIKKEKRSVGYAVQEVGTEELVRNNNKDVLGSIQGKVAGVNINSTSGAAGAGSSIIIRGITSLNPSANNQPLFIVDGIPISNEAPTGSLLPSTGSNAPSSAEQFSFSNRGADLNPNDIESVSILKGPAATALYGVRAANGAVVITTKKGKSGEIKLNYRGSFGWNEVNKTPDIQTKWREGRGGEIVSIPDNSAPGGYRYVDDNSFGFWTLGPEYGPGEPYYDNFKDLFNQAFTSNNSLNISGGGETYTYFGSLSRSDDQGLVPNTHFDRTTLKLSGEINVSDKFTVEPSFSYILSDGRLPNGGDKSIMSSLSYWTPTFDVNDYLLPSGNEKNYTAGIVDNPRYFAEVSYLDSRVNRILANTKLNYRFNDWATVQYQLGVDNYHDSRNRFVPSDIDPGSATEGFIVNEELNYNELTSNLFVTFTKDFNEDLSGSLLIGNQISDIETRRVTDRAEGLDSNNPEAFGQATNFFNDIGGTERRIVGLFGDMRLEYKNTLFLNITGRNDWSSTLPSENRSFFYPSFNLSYVLSQTLQDSGSLPEFLTYVKLRASYAEVGKDAAPYVGVYYDRPNNFPFGDVDGLARDNEGGSSTLKPERTAAIEFGGEFRFFKNRFGIDLTYYKQNSKDQILPVPVAQSSGFDRYVLNAGEIENRGWEALVNITPVRTTDFEWDITLNWSKTKAEVLSLPEGVDEIIFADSGFAGVISKLEVGGEPGDLFGYIWERDGNGNRIIGADGLPTVVAGSPSDRVKVGNALPDWTGSIGSTFRYKDLSLSFLLERKEGGDLYDSGRRNGIRNGVLKITELREQDIVLEGVSADGSPNTVPVTITEDYYRDSGAYNRASEILVQDASWWRLRNVTLSYDLPQTLLKSTPIEGLSVSFTGTNLWLDTPFQGYDPEGSQFSAGTNAYGFTGLNIPSTRSFLFGINLNF</sequence>
<comment type="subcellular location">
    <subcellularLocation>
        <location evidence="1 8">Cell outer membrane</location>
        <topology evidence="1 8">Multi-pass membrane protein</topology>
    </subcellularLocation>
</comment>
<reference evidence="13 14" key="1">
    <citation type="submission" date="2023-09" db="EMBL/GenBank/DDBJ databases">
        <title>Novel taxa isolated from Blanes Bay.</title>
        <authorList>
            <person name="Rey-Velasco X."/>
            <person name="Lucena T."/>
        </authorList>
    </citation>
    <scope>NUCLEOTIDE SEQUENCE [LARGE SCALE GENOMIC DNA]</scope>
    <source>
        <strain evidence="13 14">S334</strain>
    </source>
</reference>
<evidence type="ECO:0000259" key="12">
    <source>
        <dbReference type="Pfam" id="PF07715"/>
    </source>
</evidence>
<comment type="similarity">
    <text evidence="8 9">Belongs to the TonB-dependent receptor family.</text>
</comment>
<evidence type="ECO:0000256" key="1">
    <source>
        <dbReference type="ARBA" id="ARBA00004571"/>
    </source>
</evidence>
<evidence type="ECO:0000256" key="9">
    <source>
        <dbReference type="RuleBase" id="RU003357"/>
    </source>
</evidence>
<dbReference type="InterPro" id="IPR023996">
    <property type="entry name" value="TonB-dep_OMP_SusC/RagA"/>
</dbReference>
<dbReference type="InterPro" id="IPR000531">
    <property type="entry name" value="Beta-barrel_TonB"/>
</dbReference>
<dbReference type="SUPFAM" id="SSF49464">
    <property type="entry name" value="Carboxypeptidase regulatory domain-like"/>
    <property type="match status" value="1"/>
</dbReference>
<keyword evidence="14" id="KW-1185">Reference proteome</keyword>
<dbReference type="Proteomes" id="UP001250656">
    <property type="component" value="Unassembled WGS sequence"/>
</dbReference>
<keyword evidence="6 8" id="KW-0472">Membrane</keyword>
<gene>
    <name evidence="13" type="ORF">RQM65_00260</name>
</gene>
<evidence type="ECO:0000256" key="3">
    <source>
        <dbReference type="ARBA" id="ARBA00022452"/>
    </source>
</evidence>
<dbReference type="Pfam" id="PF13715">
    <property type="entry name" value="CarbopepD_reg_2"/>
    <property type="match status" value="1"/>
</dbReference>
<name>A0ABU3L1L4_9FLAO</name>
<evidence type="ECO:0000259" key="11">
    <source>
        <dbReference type="Pfam" id="PF00593"/>
    </source>
</evidence>
<dbReference type="Pfam" id="PF00593">
    <property type="entry name" value="TonB_dep_Rec_b-barrel"/>
    <property type="match status" value="1"/>
</dbReference>
<comment type="caution">
    <text evidence="13">The sequence shown here is derived from an EMBL/GenBank/DDBJ whole genome shotgun (WGS) entry which is preliminary data.</text>
</comment>
<dbReference type="Gene3D" id="2.170.130.10">
    <property type="entry name" value="TonB-dependent receptor, plug domain"/>
    <property type="match status" value="1"/>
</dbReference>
<dbReference type="Pfam" id="PF07715">
    <property type="entry name" value="Plug"/>
    <property type="match status" value="1"/>
</dbReference>
<dbReference type="InterPro" id="IPR036942">
    <property type="entry name" value="Beta-barrel_TonB_sf"/>
</dbReference>
<keyword evidence="5 9" id="KW-0798">TonB box</keyword>
<evidence type="ECO:0000256" key="10">
    <source>
        <dbReference type="SAM" id="MobiDB-lite"/>
    </source>
</evidence>
<evidence type="ECO:0000256" key="8">
    <source>
        <dbReference type="PROSITE-ProRule" id="PRU01360"/>
    </source>
</evidence>
<dbReference type="Gene3D" id="2.60.40.1120">
    <property type="entry name" value="Carboxypeptidase-like, regulatory domain"/>
    <property type="match status" value="1"/>
</dbReference>
<feature type="region of interest" description="Disordered" evidence="10">
    <location>
        <begin position="192"/>
        <end position="216"/>
    </location>
</feature>
<evidence type="ECO:0000256" key="2">
    <source>
        <dbReference type="ARBA" id="ARBA00022448"/>
    </source>
</evidence>
<evidence type="ECO:0000313" key="14">
    <source>
        <dbReference type="Proteomes" id="UP001250656"/>
    </source>
</evidence>
<dbReference type="InterPro" id="IPR023997">
    <property type="entry name" value="TonB-dep_OMP_SusC/RagA_CS"/>
</dbReference>
<evidence type="ECO:0000256" key="5">
    <source>
        <dbReference type="ARBA" id="ARBA00023077"/>
    </source>
</evidence>
<evidence type="ECO:0000313" key="13">
    <source>
        <dbReference type="EMBL" id="MDT7827094.1"/>
    </source>
</evidence>
<keyword evidence="3 8" id="KW-1134">Transmembrane beta strand</keyword>
<evidence type="ECO:0000256" key="7">
    <source>
        <dbReference type="ARBA" id="ARBA00023237"/>
    </source>
</evidence>
<dbReference type="NCBIfam" id="TIGR04056">
    <property type="entry name" value="OMP_RagA_SusC"/>
    <property type="match status" value="1"/>
</dbReference>
<accession>A0ABU3L1L4</accession>
<proteinExistence type="inferred from homology"/>
<dbReference type="SUPFAM" id="SSF56935">
    <property type="entry name" value="Porins"/>
    <property type="match status" value="1"/>
</dbReference>
<dbReference type="PROSITE" id="PS52016">
    <property type="entry name" value="TONB_DEPENDENT_REC_3"/>
    <property type="match status" value="1"/>
</dbReference>
<feature type="domain" description="TonB-dependent receptor-like beta-barrel" evidence="11">
    <location>
        <begin position="417"/>
        <end position="987"/>
    </location>
</feature>
<dbReference type="InterPro" id="IPR012910">
    <property type="entry name" value="Plug_dom"/>
</dbReference>
<organism evidence="13 14">
    <name type="scientific">Pricia mediterranea</name>
    <dbReference type="NCBI Taxonomy" id="3076079"/>
    <lineage>
        <taxon>Bacteria</taxon>
        <taxon>Pseudomonadati</taxon>
        <taxon>Bacteroidota</taxon>
        <taxon>Flavobacteriia</taxon>
        <taxon>Flavobacteriales</taxon>
        <taxon>Flavobacteriaceae</taxon>
        <taxon>Pricia</taxon>
    </lineage>
</organism>
<dbReference type="NCBIfam" id="TIGR04057">
    <property type="entry name" value="SusC_RagA_signa"/>
    <property type="match status" value="1"/>
</dbReference>
<keyword evidence="2 8" id="KW-0813">Transport</keyword>
<evidence type="ECO:0000256" key="4">
    <source>
        <dbReference type="ARBA" id="ARBA00022692"/>
    </source>
</evidence>
<feature type="domain" description="TonB-dependent receptor plug" evidence="12">
    <location>
        <begin position="111"/>
        <end position="246"/>
    </location>
</feature>
<dbReference type="InterPro" id="IPR039426">
    <property type="entry name" value="TonB-dep_rcpt-like"/>
</dbReference>
<dbReference type="InterPro" id="IPR008969">
    <property type="entry name" value="CarboxyPept-like_regulatory"/>
</dbReference>
<keyword evidence="7 8" id="KW-0998">Cell outer membrane</keyword>
<dbReference type="InterPro" id="IPR037066">
    <property type="entry name" value="Plug_dom_sf"/>
</dbReference>
<dbReference type="EMBL" id="JAVTTP010000001">
    <property type="protein sequence ID" value="MDT7827094.1"/>
    <property type="molecule type" value="Genomic_DNA"/>
</dbReference>
<protein>
    <submittedName>
        <fullName evidence="13">SusC/RagA family TonB-linked outer membrane protein</fullName>
    </submittedName>
</protein>